<accession>A0A6J7D8R8</accession>
<dbReference type="PANTHER" id="PTHR43289">
    <property type="entry name" value="MITOGEN-ACTIVATED PROTEIN KINASE KINASE KINASE 20-RELATED"/>
    <property type="match status" value="1"/>
</dbReference>
<protein>
    <submittedName>
        <fullName evidence="10">Unannotated protein</fullName>
    </submittedName>
</protein>
<feature type="domain" description="PASTA" evidence="9">
    <location>
        <begin position="443"/>
        <end position="510"/>
    </location>
</feature>
<dbReference type="InterPro" id="IPR011009">
    <property type="entry name" value="Kinase-like_dom_sf"/>
</dbReference>
<proteinExistence type="predicted"/>
<feature type="compositionally biased region" description="Basic residues" evidence="6">
    <location>
        <begin position="304"/>
        <end position="315"/>
    </location>
</feature>
<dbReference type="InterPro" id="IPR005543">
    <property type="entry name" value="PASTA_dom"/>
</dbReference>
<feature type="domain" description="PASTA" evidence="9">
    <location>
        <begin position="511"/>
        <end position="577"/>
    </location>
</feature>
<dbReference type="CDD" id="cd14014">
    <property type="entry name" value="STKc_PknB_like"/>
    <property type="match status" value="1"/>
</dbReference>
<dbReference type="Pfam" id="PF00069">
    <property type="entry name" value="Pkinase"/>
    <property type="match status" value="1"/>
</dbReference>
<dbReference type="FunFam" id="1.10.510.10:FF:000021">
    <property type="entry name" value="Serine/threonine protein kinase"/>
    <property type="match status" value="1"/>
</dbReference>
<dbReference type="InterPro" id="IPR000719">
    <property type="entry name" value="Prot_kinase_dom"/>
</dbReference>
<dbReference type="FunFam" id="3.30.200.20:FF:000035">
    <property type="entry name" value="Serine/threonine protein kinase Stk1"/>
    <property type="match status" value="1"/>
</dbReference>
<keyword evidence="2" id="KW-0808">Transferase</keyword>
<dbReference type="GO" id="GO:0004674">
    <property type="term" value="F:protein serine/threonine kinase activity"/>
    <property type="evidence" value="ECO:0007669"/>
    <property type="project" value="UniProtKB-KW"/>
</dbReference>
<dbReference type="NCBIfam" id="NF033483">
    <property type="entry name" value="PknB_PASTA_kin"/>
    <property type="match status" value="1"/>
</dbReference>
<name>A0A6J7D8R8_9ZZZZ</name>
<keyword evidence="7" id="KW-0472">Membrane</keyword>
<evidence type="ECO:0000256" key="2">
    <source>
        <dbReference type="ARBA" id="ARBA00022679"/>
    </source>
</evidence>
<dbReference type="InterPro" id="IPR008271">
    <property type="entry name" value="Ser/Thr_kinase_AS"/>
</dbReference>
<keyword evidence="3" id="KW-0547">Nucleotide-binding</keyword>
<dbReference type="EMBL" id="CAFBLW010000001">
    <property type="protein sequence ID" value="CAB4865558.1"/>
    <property type="molecule type" value="Genomic_DNA"/>
</dbReference>
<keyword evidence="7" id="KW-0812">Transmembrane</keyword>
<feature type="domain" description="Protein kinase" evidence="8">
    <location>
        <begin position="16"/>
        <end position="277"/>
    </location>
</feature>
<dbReference type="SUPFAM" id="SSF56112">
    <property type="entry name" value="Protein kinase-like (PK-like)"/>
    <property type="match status" value="1"/>
</dbReference>
<evidence type="ECO:0000259" key="8">
    <source>
        <dbReference type="PROSITE" id="PS50011"/>
    </source>
</evidence>
<evidence type="ECO:0000256" key="7">
    <source>
        <dbReference type="SAM" id="Phobius"/>
    </source>
</evidence>
<feature type="region of interest" description="Disordered" evidence="6">
    <location>
        <begin position="298"/>
        <end position="321"/>
    </location>
</feature>
<dbReference type="GO" id="GO:0005524">
    <property type="term" value="F:ATP binding"/>
    <property type="evidence" value="ECO:0007669"/>
    <property type="project" value="UniProtKB-KW"/>
</dbReference>
<dbReference type="Gene3D" id="1.10.510.10">
    <property type="entry name" value="Transferase(Phosphotransferase) domain 1"/>
    <property type="match status" value="1"/>
</dbReference>
<evidence type="ECO:0000256" key="6">
    <source>
        <dbReference type="SAM" id="MobiDB-lite"/>
    </source>
</evidence>
<feature type="transmembrane region" description="Helical" evidence="7">
    <location>
        <begin position="355"/>
        <end position="373"/>
    </location>
</feature>
<keyword evidence="7" id="KW-1133">Transmembrane helix</keyword>
<dbReference type="PROSITE" id="PS51178">
    <property type="entry name" value="PASTA"/>
    <property type="match status" value="3"/>
</dbReference>
<dbReference type="CDD" id="cd06577">
    <property type="entry name" value="PASTA_pknB"/>
    <property type="match status" value="3"/>
</dbReference>
<dbReference type="Gene3D" id="3.30.200.20">
    <property type="entry name" value="Phosphorylase Kinase, domain 1"/>
    <property type="match status" value="1"/>
</dbReference>
<dbReference type="SMART" id="SM00740">
    <property type="entry name" value="PASTA"/>
    <property type="match status" value="4"/>
</dbReference>
<feature type="domain" description="PASTA" evidence="9">
    <location>
        <begin position="375"/>
        <end position="442"/>
    </location>
</feature>
<keyword evidence="4" id="KW-0418">Kinase</keyword>
<dbReference type="Pfam" id="PF03793">
    <property type="entry name" value="PASTA"/>
    <property type="match status" value="3"/>
</dbReference>
<sequence length="640" mass="69989">MADMSDLTGELIDGRYQLIRNIAGGGMATIYEALDTRLDRKVAVKVMHPHLAQDEKFVERFIREAKAAAALSHPNIVSVQDQGWNQSGVPAVFIVMEMVEGHTLREYLNEQGSMTVRDGVKFLLPILSALSAAHKLGIVHRDIKPENILISKEGRIKIADFGLAKGTLIGETMTAEASVILGSVSYLSPEQVSRGIADPRSDVYSVAVTAFEMFTGEKPFSGEEPIQIAYMHVNNRVPKMSAMTNNIPEALDELIYRATNADPDKRPRDASEFHFELSKISIALDPKQNQMSLELDIPVEPMRPSRKSRKEKNKAKKDEKEKTIVLKEPSINKIETTAQVRKRKRVSKRVRRNRFIAFFLAIALGAGGWYVLIGPGSKVVVPSVIGGTESDAQSTLKPLGLTSAVVEKRFDEEIPEGRIIESIPGGGGRVDANGQVKLVISKGPERYEIPTLAGLTPEAAVNLLAKLPIKVGDISEEFNSTIPKGFVISSTPKTGEKVKRDSLINILVSKGVETVNLDSYVGKSRDQALNELTDSGFIVVPKDVYDEKIMAGLVISQTPAGGAPATKGSKITLLVSKGSEYVYIPEAITGKSLAEVKNLLADLEIGIKFNYIKKSGKNWSMTPKPPLKLKRGSKVTIKVW</sequence>
<dbReference type="Gene3D" id="3.30.10.20">
    <property type="match status" value="3"/>
</dbReference>
<reference evidence="10" key="1">
    <citation type="submission" date="2020-05" db="EMBL/GenBank/DDBJ databases">
        <authorList>
            <person name="Chiriac C."/>
            <person name="Salcher M."/>
            <person name="Ghai R."/>
            <person name="Kavagutti S V."/>
        </authorList>
    </citation>
    <scope>NUCLEOTIDE SEQUENCE</scope>
</reference>
<keyword evidence="5" id="KW-0067">ATP-binding</keyword>
<dbReference type="PANTHER" id="PTHR43289:SF34">
    <property type="entry name" value="SERINE_THREONINE-PROTEIN KINASE YBDM-RELATED"/>
    <property type="match status" value="1"/>
</dbReference>
<keyword evidence="1" id="KW-0723">Serine/threonine-protein kinase</keyword>
<dbReference type="PROSITE" id="PS00108">
    <property type="entry name" value="PROTEIN_KINASE_ST"/>
    <property type="match status" value="1"/>
</dbReference>
<dbReference type="SMART" id="SM00220">
    <property type="entry name" value="S_TKc"/>
    <property type="match status" value="1"/>
</dbReference>
<evidence type="ECO:0000313" key="10">
    <source>
        <dbReference type="EMBL" id="CAB4865558.1"/>
    </source>
</evidence>
<evidence type="ECO:0000256" key="1">
    <source>
        <dbReference type="ARBA" id="ARBA00022527"/>
    </source>
</evidence>
<dbReference type="AlphaFoldDB" id="A0A6J7D8R8"/>
<organism evidence="10">
    <name type="scientific">freshwater metagenome</name>
    <dbReference type="NCBI Taxonomy" id="449393"/>
    <lineage>
        <taxon>unclassified sequences</taxon>
        <taxon>metagenomes</taxon>
        <taxon>ecological metagenomes</taxon>
    </lineage>
</organism>
<evidence type="ECO:0000256" key="3">
    <source>
        <dbReference type="ARBA" id="ARBA00022741"/>
    </source>
</evidence>
<gene>
    <name evidence="10" type="ORF">UFOPK3461_00030</name>
</gene>
<evidence type="ECO:0000256" key="4">
    <source>
        <dbReference type="ARBA" id="ARBA00022777"/>
    </source>
</evidence>
<evidence type="ECO:0000256" key="5">
    <source>
        <dbReference type="ARBA" id="ARBA00022840"/>
    </source>
</evidence>
<evidence type="ECO:0000259" key="9">
    <source>
        <dbReference type="PROSITE" id="PS51178"/>
    </source>
</evidence>
<dbReference type="PROSITE" id="PS50011">
    <property type="entry name" value="PROTEIN_KINASE_DOM"/>
    <property type="match status" value="1"/>
</dbReference>